<sequence>MSAIIDIEPTHVTGSGQRYRVYHDGDVLVESCRVPLCDGARALVEKGVTGRVQMRRAGSHEIVMQGLIAVLATMTVSEGQISGPRFAKWSPHWAAEAAQ</sequence>
<dbReference type="EMBL" id="SNZF01000056">
    <property type="protein sequence ID" value="TDR28887.1"/>
    <property type="molecule type" value="Genomic_DNA"/>
</dbReference>
<dbReference type="OrthoDB" id="9894575at2"/>
<comment type="caution">
    <text evidence="1">The sequence shown here is derived from an EMBL/GenBank/DDBJ whole genome shotgun (WGS) entry which is preliminary data.</text>
</comment>
<accession>A0A4R6Y4T7</accession>
<reference evidence="1 2" key="1">
    <citation type="submission" date="2019-03" db="EMBL/GenBank/DDBJ databases">
        <title>Genomic Encyclopedia of Type Strains, Phase IV (KMG-IV): sequencing the most valuable type-strain genomes for metagenomic binning, comparative biology and taxonomic classification.</title>
        <authorList>
            <person name="Goeker M."/>
        </authorList>
    </citation>
    <scope>NUCLEOTIDE SEQUENCE [LARGE SCALE GENOMIC DNA]</scope>
    <source>
        <strain evidence="1 2">DSM 11603</strain>
    </source>
</reference>
<gene>
    <name evidence="1" type="ORF">DES43_15611</name>
</gene>
<keyword evidence="2" id="KW-1185">Reference proteome</keyword>
<evidence type="ECO:0000313" key="1">
    <source>
        <dbReference type="EMBL" id="TDR28887.1"/>
    </source>
</evidence>
<protein>
    <submittedName>
        <fullName evidence="1">Uncharacterized protein</fullName>
    </submittedName>
</protein>
<name>A0A4R6Y4T7_9HYPH</name>
<evidence type="ECO:0000313" key="2">
    <source>
        <dbReference type="Proteomes" id="UP000294958"/>
    </source>
</evidence>
<dbReference type="Proteomes" id="UP000294958">
    <property type="component" value="Unassembled WGS sequence"/>
</dbReference>
<proteinExistence type="predicted"/>
<dbReference type="AlphaFoldDB" id="A0A4R6Y4T7"/>
<organism evidence="1 2">
    <name type="scientific">Aquamicrobium defluvii</name>
    <dbReference type="NCBI Taxonomy" id="69279"/>
    <lineage>
        <taxon>Bacteria</taxon>
        <taxon>Pseudomonadati</taxon>
        <taxon>Pseudomonadota</taxon>
        <taxon>Alphaproteobacteria</taxon>
        <taxon>Hyphomicrobiales</taxon>
        <taxon>Phyllobacteriaceae</taxon>
        <taxon>Aquamicrobium</taxon>
    </lineage>
</organism>
<dbReference type="RefSeq" id="WP_133676353.1">
    <property type="nucleotide sequence ID" value="NZ_SNZF01000056.1"/>
</dbReference>